<feature type="signal peptide" evidence="1">
    <location>
        <begin position="1"/>
        <end position="23"/>
    </location>
</feature>
<evidence type="ECO:0000256" key="1">
    <source>
        <dbReference type="SAM" id="SignalP"/>
    </source>
</evidence>
<protein>
    <submittedName>
        <fullName evidence="2">Uncharacterized protein</fullName>
    </submittedName>
</protein>
<dbReference type="InterPro" id="IPR053213">
    <property type="entry name" value="RLP29"/>
</dbReference>
<dbReference type="PANTHER" id="PTHR48009">
    <property type="entry name" value="LEUCINE-RICH REPEAT (LRR) FAMILY PROTEIN"/>
    <property type="match status" value="1"/>
</dbReference>
<organism evidence="2 3">
    <name type="scientific">Fraxinus pennsylvanica</name>
    <dbReference type="NCBI Taxonomy" id="56036"/>
    <lineage>
        <taxon>Eukaryota</taxon>
        <taxon>Viridiplantae</taxon>
        <taxon>Streptophyta</taxon>
        <taxon>Embryophyta</taxon>
        <taxon>Tracheophyta</taxon>
        <taxon>Spermatophyta</taxon>
        <taxon>Magnoliopsida</taxon>
        <taxon>eudicotyledons</taxon>
        <taxon>Gunneridae</taxon>
        <taxon>Pentapetalae</taxon>
        <taxon>asterids</taxon>
        <taxon>lamiids</taxon>
        <taxon>Lamiales</taxon>
        <taxon>Oleaceae</taxon>
        <taxon>Oleeae</taxon>
        <taxon>Fraxinus</taxon>
    </lineage>
</organism>
<dbReference type="Gene3D" id="3.80.10.10">
    <property type="entry name" value="Ribonuclease Inhibitor"/>
    <property type="match status" value="1"/>
</dbReference>
<sequence>MFCSRLVLVSLTILICSVNLGRTATLAPDEVDALKQIGKTLGKNWNFDVDPCSGKGNWSTPNAPKGSEKEVNCTCTFVNNSICHVVTIALKSRSLQGTVPRELVKLPYLQTISLLGNRITGPIPGELANISTLSDL</sequence>
<dbReference type="Proteomes" id="UP000834106">
    <property type="component" value="Chromosome 20"/>
</dbReference>
<gene>
    <name evidence="2" type="ORF">FPE_LOCUS31705</name>
</gene>
<dbReference type="PANTHER" id="PTHR48009:SF4">
    <property type="entry name" value="LEUCINE-RICH REPEAT (LRR) FAMILY PROTEIN"/>
    <property type="match status" value="1"/>
</dbReference>
<evidence type="ECO:0000313" key="3">
    <source>
        <dbReference type="Proteomes" id="UP000834106"/>
    </source>
</evidence>
<dbReference type="EMBL" id="OU503055">
    <property type="protein sequence ID" value="CAI9784275.1"/>
    <property type="molecule type" value="Genomic_DNA"/>
</dbReference>
<accession>A0AAD2AF76</accession>
<evidence type="ECO:0000313" key="2">
    <source>
        <dbReference type="EMBL" id="CAI9784275.1"/>
    </source>
</evidence>
<dbReference type="InterPro" id="IPR032675">
    <property type="entry name" value="LRR_dom_sf"/>
</dbReference>
<keyword evidence="3" id="KW-1185">Reference proteome</keyword>
<proteinExistence type="predicted"/>
<dbReference type="SUPFAM" id="SSF52058">
    <property type="entry name" value="L domain-like"/>
    <property type="match status" value="1"/>
</dbReference>
<name>A0AAD2AF76_9LAMI</name>
<dbReference type="AlphaFoldDB" id="A0AAD2AF76"/>
<reference evidence="2" key="1">
    <citation type="submission" date="2023-05" db="EMBL/GenBank/DDBJ databases">
        <authorList>
            <person name="Huff M."/>
        </authorList>
    </citation>
    <scope>NUCLEOTIDE SEQUENCE</scope>
</reference>
<feature type="chain" id="PRO_5041925758" evidence="1">
    <location>
        <begin position="24"/>
        <end position="136"/>
    </location>
</feature>
<keyword evidence="1" id="KW-0732">Signal</keyword>